<dbReference type="Gene3D" id="2.60.470.10">
    <property type="entry name" value="Acid-sensing ion channels like domains"/>
    <property type="match status" value="1"/>
</dbReference>
<dbReference type="InterPro" id="IPR001873">
    <property type="entry name" value="ENaC"/>
</dbReference>
<evidence type="ECO:0000256" key="6">
    <source>
        <dbReference type="ARBA" id="ARBA00022989"/>
    </source>
</evidence>
<evidence type="ECO:0000256" key="12">
    <source>
        <dbReference type="RuleBase" id="RU000679"/>
    </source>
</evidence>
<evidence type="ECO:0000313" key="15">
    <source>
        <dbReference type="Proteomes" id="UP001562425"/>
    </source>
</evidence>
<comment type="subcellular location">
    <subcellularLocation>
        <location evidence="1">Membrane</location>
        <topology evidence="1">Multi-pass membrane protein</topology>
    </subcellularLocation>
</comment>
<evidence type="ECO:0000256" key="1">
    <source>
        <dbReference type="ARBA" id="ARBA00004141"/>
    </source>
</evidence>
<comment type="similarity">
    <text evidence="2 12">Belongs to the amiloride-sensitive sodium channel (TC 1.A.6) family.</text>
</comment>
<proteinExistence type="inferred from homology"/>
<dbReference type="Proteomes" id="UP001562425">
    <property type="component" value="Unassembled WGS sequence"/>
</dbReference>
<keyword evidence="11 12" id="KW-0407">Ion channel</keyword>
<feature type="transmembrane region" description="Helical" evidence="13">
    <location>
        <begin position="66"/>
        <end position="87"/>
    </location>
</feature>
<evidence type="ECO:0000256" key="10">
    <source>
        <dbReference type="ARBA" id="ARBA00023201"/>
    </source>
</evidence>
<keyword evidence="9 13" id="KW-0472">Membrane</keyword>
<evidence type="ECO:0000256" key="11">
    <source>
        <dbReference type="ARBA" id="ARBA00023303"/>
    </source>
</evidence>
<keyword evidence="4 12" id="KW-0894">Sodium channel</keyword>
<name>A0ABD1CFG5_CULPP</name>
<evidence type="ECO:0000256" key="7">
    <source>
        <dbReference type="ARBA" id="ARBA00023053"/>
    </source>
</evidence>
<sequence>MDESDTKSDAAKRVVTQENGVDHLNLEEDDVVTEQKESFFREYLRNTSFFGIKYVFSSELKLIERLFWLTILVTGSVFCGFFLMICWKRISYQLAIKVPNEEPSPIWSIPFPAVTICGQLSSGLREDQRGQCLSRIVALDRFCEQVCWHHQCDICKSLFTETRTENGVCYSFNNVAAEELFNRDVIAPDLILSNATKSSENWSLQSGYANYGVFLKYYPRPAVDLSGRYHLKLKLKFNETFQDDECGDSAQVTIFLHNPADFPGKGKNGVQVRSSEVVDVTIKPTALNACPYMSYYPSKSTKCYFEGKRYLRFFRTYTKDNCELECRTNYFLQKKKCVLAYMPRDSNAKLCNNSYQSDDQLDKDAIILARTEQFPLSQYFVKTCNCLPACNYVSYGSEVTRKEMLDGGNFTDVTIRFGEDHFYGTTRTIRYGLIDFVAHSGGLLALFLGVTAISVVEMIYYCTLRPLIN</sequence>
<dbReference type="PANTHER" id="PTHR11690:SF288">
    <property type="entry name" value="AMILORIDE-SENSITIVE NA+ CHANNEL-RELATED"/>
    <property type="match status" value="1"/>
</dbReference>
<dbReference type="GO" id="GO:0016020">
    <property type="term" value="C:membrane"/>
    <property type="evidence" value="ECO:0007669"/>
    <property type="project" value="UniProtKB-SubCell"/>
</dbReference>
<evidence type="ECO:0000313" key="14">
    <source>
        <dbReference type="EMBL" id="KAL1375140.1"/>
    </source>
</evidence>
<evidence type="ECO:0000256" key="4">
    <source>
        <dbReference type="ARBA" id="ARBA00022461"/>
    </source>
</evidence>
<keyword evidence="5 12" id="KW-0812">Transmembrane</keyword>
<dbReference type="PANTHER" id="PTHR11690">
    <property type="entry name" value="AMILORIDE-SENSITIVE SODIUM CHANNEL-RELATED"/>
    <property type="match status" value="1"/>
</dbReference>
<keyword evidence="6 13" id="KW-1133">Transmembrane helix</keyword>
<dbReference type="GO" id="GO:0005272">
    <property type="term" value="F:sodium channel activity"/>
    <property type="evidence" value="ECO:0007669"/>
    <property type="project" value="UniProtKB-KW"/>
</dbReference>
<keyword evidence="3 12" id="KW-0813">Transport</keyword>
<comment type="caution">
    <text evidence="14">The sequence shown here is derived from an EMBL/GenBank/DDBJ whole genome shotgun (WGS) entry which is preliminary data.</text>
</comment>
<protein>
    <recommendedName>
        <fullName evidence="16">Pickpocket</fullName>
    </recommendedName>
</protein>
<evidence type="ECO:0000256" key="3">
    <source>
        <dbReference type="ARBA" id="ARBA00022448"/>
    </source>
</evidence>
<evidence type="ECO:0000256" key="13">
    <source>
        <dbReference type="SAM" id="Phobius"/>
    </source>
</evidence>
<evidence type="ECO:0000256" key="9">
    <source>
        <dbReference type="ARBA" id="ARBA00023136"/>
    </source>
</evidence>
<evidence type="ECO:0000256" key="8">
    <source>
        <dbReference type="ARBA" id="ARBA00023065"/>
    </source>
</evidence>
<evidence type="ECO:0000256" key="2">
    <source>
        <dbReference type="ARBA" id="ARBA00007193"/>
    </source>
</evidence>
<accession>A0ABD1CFG5</accession>
<dbReference type="Pfam" id="PF00858">
    <property type="entry name" value="ASC"/>
    <property type="match status" value="2"/>
</dbReference>
<keyword evidence="8 12" id="KW-0406">Ion transport</keyword>
<keyword evidence="7" id="KW-0915">Sodium</keyword>
<keyword evidence="15" id="KW-1185">Reference proteome</keyword>
<feature type="transmembrane region" description="Helical" evidence="13">
    <location>
        <begin position="436"/>
        <end position="461"/>
    </location>
</feature>
<keyword evidence="10 12" id="KW-0739">Sodium transport</keyword>
<dbReference type="EMBL" id="JBEHCU010012745">
    <property type="protein sequence ID" value="KAL1375140.1"/>
    <property type="molecule type" value="Genomic_DNA"/>
</dbReference>
<evidence type="ECO:0000256" key="5">
    <source>
        <dbReference type="ARBA" id="ARBA00022692"/>
    </source>
</evidence>
<organism evidence="14 15">
    <name type="scientific">Culex pipiens pipiens</name>
    <name type="common">Northern house mosquito</name>
    <dbReference type="NCBI Taxonomy" id="38569"/>
    <lineage>
        <taxon>Eukaryota</taxon>
        <taxon>Metazoa</taxon>
        <taxon>Ecdysozoa</taxon>
        <taxon>Arthropoda</taxon>
        <taxon>Hexapoda</taxon>
        <taxon>Insecta</taxon>
        <taxon>Pterygota</taxon>
        <taxon>Neoptera</taxon>
        <taxon>Endopterygota</taxon>
        <taxon>Diptera</taxon>
        <taxon>Nematocera</taxon>
        <taxon>Culicoidea</taxon>
        <taxon>Culicidae</taxon>
        <taxon>Culicinae</taxon>
        <taxon>Culicini</taxon>
        <taxon>Culex</taxon>
        <taxon>Culex</taxon>
    </lineage>
</organism>
<gene>
    <name evidence="14" type="ORF">pipiens_017674</name>
</gene>
<reference evidence="14 15" key="1">
    <citation type="submission" date="2024-05" db="EMBL/GenBank/DDBJ databases">
        <title>Culex pipiens pipiens assembly and annotation.</title>
        <authorList>
            <person name="Alout H."/>
            <person name="Durand T."/>
        </authorList>
    </citation>
    <scope>NUCLEOTIDE SEQUENCE [LARGE SCALE GENOMIC DNA]</scope>
    <source>
        <strain evidence="14">HA-2024</strain>
        <tissue evidence="14">Whole body</tissue>
    </source>
</reference>
<evidence type="ECO:0008006" key="16">
    <source>
        <dbReference type="Google" id="ProtNLM"/>
    </source>
</evidence>
<dbReference type="AlphaFoldDB" id="A0ABD1CFG5"/>
<dbReference type="Gene3D" id="1.10.287.770">
    <property type="entry name" value="YojJ-like"/>
    <property type="match status" value="1"/>
</dbReference>